<evidence type="ECO:0000313" key="1">
    <source>
        <dbReference type="EMBL" id="MBX57051.1"/>
    </source>
</evidence>
<sequence length="32" mass="3876">MAESISIRDRFPDDKIEQFNYIKQKHHLKSNS</sequence>
<organism evidence="1">
    <name type="scientific">Rhizophora mucronata</name>
    <name type="common">Asiatic mangrove</name>
    <dbReference type="NCBI Taxonomy" id="61149"/>
    <lineage>
        <taxon>Eukaryota</taxon>
        <taxon>Viridiplantae</taxon>
        <taxon>Streptophyta</taxon>
        <taxon>Embryophyta</taxon>
        <taxon>Tracheophyta</taxon>
        <taxon>Spermatophyta</taxon>
        <taxon>Magnoliopsida</taxon>
        <taxon>eudicotyledons</taxon>
        <taxon>Gunneridae</taxon>
        <taxon>Pentapetalae</taxon>
        <taxon>rosids</taxon>
        <taxon>fabids</taxon>
        <taxon>Malpighiales</taxon>
        <taxon>Rhizophoraceae</taxon>
        <taxon>Rhizophora</taxon>
    </lineage>
</organism>
<protein>
    <submittedName>
        <fullName evidence="1">Uncharacterized protein</fullName>
    </submittedName>
</protein>
<dbReference type="AlphaFoldDB" id="A0A2P2PQS9"/>
<dbReference type="EMBL" id="GGEC01076567">
    <property type="protein sequence ID" value="MBX57051.1"/>
    <property type="molecule type" value="Transcribed_RNA"/>
</dbReference>
<proteinExistence type="predicted"/>
<accession>A0A2P2PQS9</accession>
<name>A0A2P2PQS9_RHIMU</name>
<reference evidence="1" key="1">
    <citation type="submission" date="2018-02" db="EMBL/GenBank/DDBJ databases">
        <title>Rhizophora mucronata_Transcriptome.</title>
        <authorList>
            <person name="Meera S.P."/>
            <person name="Sreeshan A."/>
            <person name="Augustine A."/>
        </authorList>
    </citation>
    <scope>NUCLEOTIDE SEQUENCE</scope>
    <source>
        <tissue evidence="1">Leaf</tissue>
    </source>
</reference>